<feature type="region of interest" description="Disordered" evidence="1">
    <location>
        <begin position="512"/>
        <end position="584"/>
    </location>
</feature>
<feature type="region of interest" description="Disordered" evidence="1">
    <location>
        <begin position="1160"/>
        <end position="1188"/>
    </location>
</feature>
<feature type="region of interest" description="Disordered" evidence="1">
    <location>
        <begin position="616"/>
        <end position="644"/>
    </location>
</feature>
<evidence type="ECO:0000313" key="2">
    <source>
        <dbReference type="EMBL" id="OQE34818.1"/>
    </source>
</evidence>
<name>A0A1V6U8K2_9EURO</name>
<feature type="compositionally biased region" description="Basic residues" evidence="1">
    <location>
        <begin position="444"/>
        <end position="454"/>
    </location>
</feature>
<gene>
    <name evidence="2" type="ORF">PENCOP_c015G02431</name>
</gene>
<feature type="region of interest" description="Disordered" evidence="1">
    <location>
        <begin position="1075"/>
        <end position="1097"/>
    </location>
</feature>
<accession>A0A1V6U8K2</accession>
<comment type="caution">
    <text evidence="2">The sequence shown here is derived from an EMBL/GenBank/DDBJ whole genome shotgun (WGS) entry which is preliminary data.</text>
</comment>
<proteinExistence type="predicted"/>
<dbReference type="STRING" id="36646.A0A1V6U8K2"/>
<evidence type="ECO:0008006" key="4">
    <source>
        <dbReference type="Google" id="ProtNLM"/>
    </source>
</evidence>
<feature type="compositionally biased region" description="Polar residues" evidence="1">
    <location>
        <begin position="1077"/>
        <end position="1090"/>
    </location>
</feature>
<dbReference type="EMBL" id="MDDG01000015">
    <property type="protein sequence ID" value="OQE34818.1"/>
    <property type="molecule type" value="Genomic_DNA"/>
</dbReference>
<feature type="region of interest" description="Disordered" evidence="1">
    <location>
        <begin position="57"/>
        <end position="83"/>
    </location>
</feature>
<reference evidence="3" key="1">
    <citation type="journal article" date="2017" name="Nat. Microbiol.">
        <title>Global analysis of biosynthetic gene clusters reveals vast potential of secondary metabolite production in Penicillium species.</title>
        <authorList>
            <person name="Nielsen J.C."/>
            <person name="Grijseels S."/>
            <person name="Prigent S."/>
            <person name="Ji B."/>
            <person name="Dainat J."/>
            <person name="Nielsen K.F."/>
            <person name="Frisvad J.C."/>
            <person name="Workman M."/>
            <person name="Nielsen J."/>
        </authorList>
    </citation>
    <scope>NUCLEOTIDE SEQUENCE [LARGE SCALE GENOMIC DNA]</scope>
    <source>
        <strain evidence="3">IBT 31321</strain>
    </source>
</reference>
<evidence type="ECO:0000256" key="1">
    <source>
        <dbReference type="SAM" id="MobiDB-lite"/>
    </source>
</evidence>
<protein>
    <recommendedName>
        <fullName evidence="4">F-box domain-containing protein</fullName>
    </recommendedName>
</protein>
<sequence length="1284" mass="141920">MSYWLLMAPPESHDSAIQKTKSSKQRKSLFRPPSLKLRMKPFGIEAKVTAVRGSVSIPSSPTVVKDLPKDLPKDIPKDLPKDLPTMPAQIADTTHGPSGTIPEAPANHMATETKETEDQSNHSSHKEDIASGEVGDIQSSSPQKFLGTMMDLESPSSEADSEISPLSDHLPPLRTASRLARFFPELSSHFSVVSPVSADCKMDRPTGPSIFERELEERVQNLYQSSADVAPETYDPPDTFGPVDAHGSPDSHSPTDPLEIPHLSSGSEETLDCASSCYSRRNSVTSVGTTFWGDDGRYPHKTADAYSIFSPVAAGVFDDASSICSSQPSSVVAPCHLHVSKPACPTPISKKVSMNDLKNKPLPLEPSFGDISAPSYRSESPLSVISPHLKSQQSTQYSNRDSLISLQHSTTVSQGDWKEPMLHRLDTHRQPQHPCHTCGYSQHQRQRRPQRQGRQRSDLVVAGHRARHIPTLSQAAEELEDALADLAGQDLSHKTLLILDGPLQISRHNGDLIATRPAPLPPSTKPHSQTPQGKSTLKNSRVNTIKSIGSSVAKEKSVKVKKETKDKPRRSGKDRERELDEREAEVKVLTSMPTIKKEKPKKSFLGFRKQGQVLRDAASVGSRSEDSIHMTLESHSPNPAAQAPTRDSLLLQLPRLQTNGLQTNDHDNPFDHVAEKAVLSGSPGQVAMEGLEVVKPVVSKLRQSWAMVSTAQASRVQFTEQIYELPATPPSPSTVIPPQAKRNVQINATLPEDMPADLLLSIMQNIDSLDDLFNFALVNKRIYTTFKGRELSMLKNALFKMSPPAWELREMSPPWEMEWQLLIDPDSQVPEYTPTLYLQRYAQDIYTLAKLKALVLARCAPFLRRDTIRGLAGVDHTRAEEVDDAFWRLWTFCRIFGCGKGRENDIAGQMDWLKGGVQAENHFTSSSTMTQPFGMNNVLFEPPEGFGRGNLSGLSQKQMYDLTEIWTCMGVLLQPLHGKCIEARKVGIFDTLDVPDGELALEETVLEEWTSYILTLGLGAVLTLSAVCPADTTAATFLKAQSIGLTKWEATETEASRSSFLKEAVSRAYELEERALNSPTEISPQKTSPNENDREIRERQAGFAYELRRRRERGFEPDPNGRFSFSAERPMSEFSTIVHNLNGSIRDHRPIPSVPALVLDRSSTSTSGTAPHTPTHPSDSVNVLTPSHTPPPLAMVPLPLRPQVLDPVDRAIDMMVNELGFTTQDAKWALKITDTGEGIDAHAAVQLLQHQRKKNKKNPFGQGDTLLADVIKRQKSQESGWRWA</sequence>
<feature type="compositionally biased region" description="Polar residues" evidence="1">
    <location>
        <begin position="525"/>
        <end position="549"/>
    </location>
</feature>
<evidence type="ECO:0000313" key="3">
    <source>
        <dbReference type="Proteomes" id="UP000191500"/>
    </source>
</evidence>
<feature type="compositionally biased region" description="Polar residues" evidence="1">
    <location>
        <begin position="1161"/>
        <end position="1187"/>
    </location>
</feature>
<feature type="region of interest" description="Disordered" evidence="1">
    <location>
        <begin position="111"/>
        <end position="142"/>
    </location>
</feature>
<feature type="region of interest" description="Disordered" evidence="1">
    <location>
        <begin position="1"/>
        <end position="32"/>
    </location>
</feature>
<feature type="region of interest" description="Disordered" evidence="1">
    <location>
        <begin position="430"/>
        <end position="458"/>
    </location>
</feature>
<organism evidence="2 3">
    <name type="scientific">Penicillium coprophilum</name>
    <dbReference type="NCBI Taxonomy" id="36646"/>
    <lineage>
        <taxon>Eukaryota</taxon>
        <taxon>Fungi</taxon>
        <taxon>Dikarya</taxon>
        <taxon>Ascomycota</taxon>
        <taxon>Pezizomycotina</taxon>
        <taxon>Eurotiomycetes</taxon>
        <taxon>Eurotiomycetidae</taxon>
        <taxon>Eurotiales</taxon>
        <taxon>Aspergillaceae</taxon>
        <taxon>Penicillium</taxon>
    </lineage>
</organism>
<feature type="compositionally biased region" description="Basic and acidic residues" evidence="1">
    <location>
        <begin position="553"/>
        <end position="584"/>
    </location>
</feature>
<feature type="compositionally biased region" description="Basic and acidic residues" evidence="1">
    <location>
        <begin position="66"/>
        <end position="81"/>
    </location>
</feature>
<keyword evidence="3" id="KW-1185">Reference proteome</keyword>
<feature type="compositionally biased region" description="Basic and acidic residues" evidence="1">
    <location>
        <begin position="111"/>
        <end position="129"/>
    </location>
</feature>
<dbReference type="Proteomes" id="UP000191500">
    <property type="component" value="Unassembled WGS sequence"/>
</dbReference>
<feature type="region of interest" description="Disordered" evidence="1">
    <location>
        <begin position="229"/>
        <end position="257"/>
    </location>
</feature>